<protein>
    <submittedName>
        <fullName evidence="3">Uncharacterized protein</fullName>
    </submittedName>
</protein>
<reference evidence="3 4" key="1">
    <citation type="submission" date="2015-07" db="EMBL/GenBank/DDBJ databases">
        <title>Genome analysis of myxobacterium Chondromyces crocatus Cm c5 reveals a high potential for natural compound synthesis and the genetic basis for the loss of fruiting body formation.</title>
        <authorList>
            <person name="Zaburannyi N."/>
            <person name="Bunk B."/>
            <person name="Maier J."/>
            <person name="Overmann J."/>
            <person name="Mueller R."/>
        </authorList>
    </citation>
    <scope>NUCLEOTIDE SEQUENCE [LARGE SCALE GENOMIC DNA]</scope>
    <source>
        <strain evidence="3 4">Cm c5</strain>
    </source>
</reference>
<dbReference type="GO" id="GO:0005509">
    <property type="term" value="F:calcium ion binding"/>
    <property type="evidence" value="ECO:0007669"/>
    <property type="project" value="InterPro"/>
</dbReference>
<dbReference type="Pfam" id="PF05345">
    <property type="entry name" value="He_PIG"/>
    <property type="match status" value="1"/>
</dbReference>
<dbReference type="Gene3D" id="2.60.120.200">
    <property type="match status" value="2"/>
</dbReference>
<feature type="compositionally biased region" description="Gly residues" evidence="1">
    <location>
        <begin position="46"/>
        <end position="59"/>
    </location>
</feature>
<evidence type="ECO:0000256" key="2">
    <source>
        <dbReference type="SAM" id="SignalP"/>
    </source>
</evidence>
<feature type="compositionally biased region" description="Low complexity" evidence="1">
    <location>
        <begin position="36"/>
        <end position="45"/>
    </location>
</feature>
<feature type="region of interest" description="Disordered" evidence="1">
    <location>
        <begin position="36"/>
        <end position="59"/>
    </location>
</feature>
<dbReference type="Pfam" id="PF20773">
    <property type="entry name" value="InhA-like_MAM"/>
    <property type="match status" value="2"/>
</dbReference>
<organism evidence="3 4">
    <name type="scientific">Chondromyces crocatus</name>
    <dbReference type="NCBI Taxonomy" id="52"/>
    <lineage>
        <taxon>Bacteria</taxon>
        <taxon>Pseudomonadati</taxon>
        <taxon>Myxococcota</taxon>
        <taxon>Polyangia</taxon>
        <taxon>Polyangiales</taxon>
        <taxon>Polyangiaceae</taxon>
        <taxon>Chondromyces</taxon>
    </lineage>
</organism>
<feature type="signal peptide" evidence="2">
    <location>
        <begin position="1"/>
        <end position="29"/>
    </location>
</feature>
<dbReference type="Proteomes" id="UP000067626">
    <property type="component" value="Chromosome"/>
</dbReference>
<dbReference type="InterPro" id="IPR015919">
    <property type="entry name" value="Cadherin-like_sf"/>
</dbReference>
<gene>
    <name evidence="3" type="ORF">CMC5_014070</name>
</gene>
<dbReference type="STRING" id="52.CMC5_014070"/>
<feature type="chain" id="PRO_5005459037" evidence="2">
    <location>
        <begin position="30"/>
        <end position="780"/>
    </location>
</feature>
<keyword evidence="2" id="KW-0732">Signal</keyword>
<name>A0A0K1E8R8_CHOCO</name>
<accession>A0A0K1E8R8</accession>
<dbReference type="EMBL" id="CP012159">
    <property type="protein sequence ID" value="AKT37276.1"/>
    <property type="molecule type" value="Genomic_DNA"/>
</dbReference>
<dbReference type="AlphaFoldDB" id="A0A0K1E8R8"/>
<dbReference type="GO" id="GO:0016020">
    <property type="term" value="C:membrane"/>
    <property type="evidence" value="ECO:0007669"/>
    <property type="project" value="InterPro"/>
</dbReference>
<evidence type="ECO:0000256" key="1">
    <source>
        <dbReference type="SAM" id="MobiDB-lite"/>
    </source>
</evidence>
<dbReference type="SUPFAM" id="SSF49313">
    <property type="entry name" value="Cadherin-like"/>
    <property type="match status" value="1"/>
</dbReference>
<sequence length="780" mass="80108">MNDDVLTRLLRPSAVVMSLALGTVGLGCATDNSGTTATTTTTTTSGTGGGGGSGGAGGEGGVGGEVYTGPCDRDCSKIDTPLCKKAVCNEGQLNGPVGFCIVVDDDGASCDDGLFCTVNDSCMAGACIGGPQNDCGITPVSCQSIVCDEASKSCVDGPHADTNGNPCTPADLCQTLGACQNGTCVGSPRDCTFSPHTECNVVACNPATGACEPTADTSKNGAACSLTGDLCRVGKTCNNGQCGAGNPKDCSAFTAGCVNGVCNAQNGLCQAEAIAPGGTCIEATDACNVGICSAGGLCEPVPVANGTACNDFNTCTDGDVCMAGTCAGAQVANCTFYMEEGFESCPPSGWTLSGPWECGVPTTVGPSGAFEGSNVIATRISANHTTSQTYAVAYAQTPPINLSTATNPMLRFMAWVSTHGRTNVGFNLKVSTDGGTTWTVVNTVSPRYPLAAVDTQPAWGGLDMTNGTYQPFVADLSAYVGQTVLLRFSFRSDTSTVQPGVYVDNVIVAEADTVPIDILRDHLPRGVIGQPYHALMAKRGGSTASVWSIVSGTNHAWLTIDPATGTLSGAPTAAEAGPFSITLRVSEPTRPSNFTEKTLNSDVFSPIYAQSFEGACPAGWTLSGDWECGVPVNVGPMTAFQGTQCIATKLATEYSNSQAWTTTNATSPSISLVGATNPQLSFFMWVETEGSTYDGANLKISTNNATYAVQTNVTPAYNLTSVNSEQAWGGFQSGRGWQKVTANLSAFVGQSINVRMSFRTDGSIVFRGVYVDDLIIVDMP</sequence>
<dbReference type="InterPro" id="IPR013783">
    <property type="entry name" value="Ig-like_fold"/>
</dbReference>
<dbReference type="Gene3D" id="2.60.40.10">
    <property type="entry name" value="Immunoglobulins"/>
    <property type="match status" value="1"/>
</dbReference>
<dbReference type="KEGG" id="ccro:CMC5_014070"/>
<proteinExistence type="predicted"/>
<evidence type="ECO:0000313" key="3">
    <source>
        <dbReference type="EMBL" id="AKT37276.1"/>
    </source>
</evidence>
<keyword evidence="4" id="KW-1185">Reference proteome</keyword>
<evidence type="ECO:0000313" key="4">
    <source>
        <dbReference type="Proteomes" id="UP000067626"/>
    </source>
</evidence>